<dbReference type="EMBL" id="MU006308">
    <property type="protein sequence ID" value="KAF2850194.1"/>
    <property type="molecule type" value="Genomic_DNA"/>
</dbReference>
<dbReference type="Proteomes" id="UP000799423">
    <property type="component" value="Unassembled WGS sequence"/>
</dbReference>
<reference evidence="2" key="1">
    <citation type="submission" date="2020-01" db="EMBL/GenBank/DDBJ databases">
        <authorList>
            <consortium name="DOE Joint Genome Institute"/>
            <person name="Haridas S."/>
            <person name="Albert R."/>
            <person name="Binder M."/>
            <person name="Bloem J."/>
            <person name="Labutti K."/>
            <person name="Salamov A."/>
            <person name="Andreopoulos B."/>
            <person name="Baker S.E."/>
            <person name="Barry K."/>
            <person name="Bills G."/>
            <person name="Bluhm B.H."/>
            <person name="Cannon C."/>
            <person name="Castanera R."/>
            <person name="Culley D.E."/>
            <person name="Daum C."/>
            <person name="Ezra D."/>
            <person name="Gonzalez J.B."/>
            <person name="Henrissat B."/>
            <person name="Kuo A."/>
            <person name="Liang C."/>
            <person name="Lipzen A."/>
            <person name="Lutzoni F."/>
            <person name="Magnuson J."/>
            <person name="Mondo S."/>
            <person name="Nolan M."/>
            <person name="Ohm R."/>
            <person name="Pangilinan J."/>
            <person name="Park H.-J."/>
            <person name="Ramirez L."/>
            <person name="Alfaro M."/>
            <person name="Sun H."/>
            <person name="Tritt A."/>
            <person name="Yoshinaga Y."/>
            <person name="Zwiers L.-H."/>
            <person name="Turgeon B.G."/>
            <person name="Goodwin S.B."/>
            <person name="Spatafora J.W."/>
            <person name="Crous P.W."/>
            <person name="Grigoriev I.V."/>
        </authorList>
    </citation>
    <scope>NUCLEOTIDE SEQUENCE</scope>
    <source>
        <strain evidence="2">IPT5</strain>
    </source>
</reference>
<keyword evidence="3" id="KW-1185">Reference proteome</keyword>
<evidence type="ECO:0000256" key="1">
    <source>
        <dbReference type="SAM" id="SignalP"/>
    </source>
</evidence>
<organism evidence="2 3">
    <name type="scientific">Plenodomus tracheiphilus IPT5</name>
    <dbReference type="NCBI Taxonomy" id="1408161"/>
    <lineage>
        <taxon>Eukaryota</taxon>
        <taxon>Fungi</taxon>
        <taxon>Dikarya</taxon>
        <taxon>Ascomycota</taxon>
        <taxon>Pezizomycotina</taxon>
        <taxon>Dothideomycetes</taxon>
        <taxon>Pleosporomycetidae</taxon>
        <taxon>Pleosporales</taxon>
        <taxon>Pleosporineae</taxon>
        <taxon>Leptosphaeriaceae</taxon>
        <taxon>Plenodomus</taxon>
    </lineage>
</organism>
<keyword evidence="1" id="KW-0732">Signal</keyword>
<feature type="chain" id="PRO_5025545735" evidence="1">
    <location>
        <begin position="26"/>
        <end position="84"/>
    </location>
</feature>
<proteinExistence type="predicted"/>
<sequence length="84" mass="9155">MSTPTLSNLTTYSLLAACIAPDTEASATFTPTEESNGCTFPPPQLLASPLQRNCYLSALDKVAISPYETQHTKHAIWRGRVLNM</sequence>
<dbReference type="AlphaFoldDB" id="A0A6A7B4P7"/>
<name>A0A6A7B4P7_9PLEO</name>
<gene>
    <name evidence="2" type="ORF">T440DRAFT_116580</name>
</gene>
<protein>
    <submittedName>
        <fullName evidence="2">Uncharacterized protein</fullName>
    </submittedName>
</protein>
<evidence type="ECO:0000313" key="3">
    <source>
        <dbReference type="Proteomes" id="UP000799423"/>
    </source>
</evidence>
<evidence type="ECO:0000313" key="2">
    <source>
        <dbReference type="EMBL" id="KAF2850194.1"/>
    </source>
</evidence>
<feature type="signal peptide" evidence="1">
    <location>
        <begin position="1"/>
        <end position="25"/>
    </location>
</feature>
<accession>A0A6A7B4P7</accession>